<sequence length="148" mass="15951">MSLADLCLLLLGFFVILYTGKADIHEVARATRGAFGSEETDDVLVVEAPADLFFEEGEARLTRDGRSRFAAIGRRAAILGRRVQIESVGKSADAVRFDGWELSAARAAAVARVVKEGGVPAEHIEISMPPERRSPPPPPGQQITVIAR</sequence>
<dbReference type="KEGG" id="sflv:IC614_01635"/>
<gene>
    <name evidence="3" type="ORF">IC614_01635</name>
</gene>
<evidence type="ECO:0000259" key="2">
    <source>
        <dbReference type="Pfam" id="PF00691"/>
    </source>
</evidence>
<dbReference type="EMBL" id="CP065592">
    <property type="protein sequence ID" value="QPQ55340.1"/>
    <property type="molecule type" value="Genomic_DNA"/>
</dbReference>
<feature type="compositionally biased region" description="Basic and acidic residues" evidence="1">
    <location>
        <begin position="125"/>
        <end position="134"/>
    </location>
</feature>
<protein>
    <submittedName>
        <fullName evidence="3">OmpA family protein</fullName>
    </submittedName>
</protein>
<proteinExistence type="predicted"/>
<dbReference type="Pfam" id="PF00691">
    <property type="entry name" value="OmpA"/>
    <property type="match status" value="1"/>
</dbReference>
<dbReference type="SUPFAM" id="SSF103088">
    <property type="entry name" value="OmpA-like"/>
    <property type="match status" value="1"/>
</dbReference>
<evidence type="ECO:0000313" key="3">
    <source>
        <dbReference type="EMBL" id="QPQ55340.1"/>
    </source>
</evidence>
<organism evidence="3 4">
    <name type="scientific">Allosphingosinicella flava</name>
    <dbReference type="NCBI Taxonomy" id="2771430"/>
    <lineage>
        <taxon>Bacteria</taxon>
        <taxon>Pseudomonadati</taxon>
        <taxon>Pseudomonadota</taxon>
        <taxon>Alphaproteobacteria</taxon>
        <taxon>Sphingomonadales</taxon>
        <taxon>Sphingomonadaceae</taxon>
        <taxon>Allosphingosinicella</taxon>
    </lineage>
</organism>
<evidence type="ECO:0000313" key="4">
    <source>
        <dbReference type="Proteomes" id="UP000594873"/>
    </source>
</evidence>
<dbReference type="InterPro" id="IPR006665">
    <property type="entry name" value="OmpA-like"/>
</dbReference>
<feature type="region of interest" description="Disordered" evidence="1">
    <location>
        <begin position="125"/>
        <end position="148"/>
    </location>
</feature>
<dbReference type="InterPro" id="IPR036737">
    <property type="entry name" value="OmpA-like_sf"/>
</dbReference>
<accession>A0A7T2GK44</accession>
<dbReference type="Gene3D" id="3.30.1330.60">
    <property type="entry name" value="OmpA-like domain"/>
    <property type="match status" value="1"/>
</dbReference>
<reference evidence="3 4" key="1">
    <citation type="submission" date="2020-11" db="EMBL/GenBank/DDBJ databases">
        <title>Genome seq and assembly of Sphingosinicella sp.</title>
        <authorList>
            <person name="Chhetri G."/>
        </authorList>
    </citation>
    <scope>NUCLEOTIDE SEQUENCE [LARGE SCALE GENOMIC DNA]</scope>
    <source>
        <strain evidence="3 4">UDD2</strain>
    </source>
</reference>
<dbReference type="AlphaFoldDB" id="A0A7T2GK44"/>
<evidence type="ECO:0000256" key="1">
    <source>
        <dbReference type="SAM" id="MobiDB-lite"/>
    </source>
</evidence>
<feature type="domain" description="OmpA-like" evidence="2">
    <location>
        <begin position="53"/>
        <end position="127"/>
    </location>
</feature>
<keyword evidence="4" id="KW-1185">Reference proteome</keyword>
<name>A0A7T2GK44_9SPHN</name>
<dbReference type="Proteomes" id="UP000594873">
    <property type="component" value="Chromosome"/>
</dbReference>